<keyword evidence="3" id="KW-1185">Reference proteome</keyword>
<protein>
    <recommendedName>
        <fullName evidence="1">Heterokaryon incompatibility domain-containing protein</fullName>
    </recommendedName>
</protein>
<dbReference type="InterPro" id="IPR052895">
    <property type="entry name" value="HetReg/Transcr_Mod"/>
</dbReference>
<accession>A0ABR1TDZ5</accession>
<sequence>MTSLERQEGNIYGVVTEPAYSILTYTWGRWPAPNGPHIDVSGTTWDIPAVNESMFSVATFHQVIKKMGEINDFAWIDVVCIDQENYAVKMDEIGRQVGIFAKADRVYVWLWTQPLVRLQEVFNEIFYRSGYLQTAFDSVPQIEKGAALAPLKQCLDTLFDDWWFTSLWTLQEGILRPDATVLARDAQTVELHDGLPPSSPSWSTSAVKPVVVQMKILSNALFNLRVVLESGFCRFTEPPFSQLGDAIIERIKRAGYSTPPFGFNPNIQWGVARFRNASFEQDRIYGIMSIYNLRIGAAAAVATDLAKPAASPRRYALAELEREFAAALNQASPLLGQLFIHLARPTAATWQISQCITVPAAFCDYDARYTSTCNIAINTTTGNPSWLTSTDPPFCYAKYNGNFCTLRDLSAFWKASVTPKAGLGKTGFYFYAVLDTYVVAEHAPTIPAIPVDLTNESYDDLAQGLAQIQALFQVFGDAGVEVLELGRETNSMAPYIYGLLLHRRQDTKGGPPSCRRIGICKWSASGGFQRDMLCVSEPVSWKWCERDVW</sequence>
<name>A0ABR1TDZ5_9PEZI</name>
<proteinExistence type="predicted"/>
<dbReference type="InterPro" id="IPR010730">
    <property type="entry name" value="HET"/>
</dbReference>
<evidence type="ECO:0000259" key="1">
    <source>
        <dbReference type="Pfam" id="PF06985"/>
    </source>
</evidence>
<dbReference type="Proteomes" id="UP001480595">
    <property type="component" value="Unassembled WGS sequence"/>
</dbReference>
<feature type="domain" description="Heterokaryon incompatibility" evidence="1">
    <location>
        <begin position="20"/>
        <end position="172"/>
    </location>
</feature>
<dbReference type="PANTHER" id="PTHR24148:SF64">
    <property type="entry name" value="HETEROKARYON INCOMPATIBILITY DOMAIN-CONTAINING PROTEIN"/>
    <property type="match status" value="1"/>
</dbReference>
<dbReference type="RefSeq" id="XP_066710303.1">
    <property type="nucleotide sequence ID" value="XM_066864155.1"/>
</dbReference>
<evidence type="ECO:0000313" key="3">
    <source>
        <dbReference type="Proteomes" id="UP001480595"/>
    </source>
</evidence>
<comment type="caution">
    <text evidence="2">The sequence shown here is derived from an EMBL/GenBank/DDBJ whole genome shotgun (WGS) entry which is preliminary data.</text>
</comment>
<dbReference type="EMBL" id="JAQQWL010000012">
    <property type="protein sequence ID" value="KAK8043908.1"/>
    <property type="molecule type" value="Genomic_DNA"/>
</dbReference>
<reference evidence="2 3" key="1">
    <citation type="submission" date="2023-01" db="EMBL/GenBank/DDBJ databases">
        <title>Analysis of 21 Apiospora genomes using comparative genomics revels a genus with tremendous synthesis potential of carbohydrate active enzymes and secondary metabolites.</title>
        <authorList>
            <person name="Sorensen T."/>
        </authorList>
    </citation>
    <scope>NUCLEOTIDE SEQUENCE [LARGE SCALE GENOMIC DNA]</scope>
    <source>
        <strain evidence="2 3">CBS 135458</strain>
    </source>
</reference>
<organism evidence="2 3">
    <name type="scientific">Apiospora phragmitis</name>
    <dbReference type="NCBI Taxonomy" id="2905665"/>
    <lineage>
        <taxon>Eukaryota</taxon>
        <taxon>Fungi</taxon>
        <taxon>Dikarya</taxon>
        <taxon>Ascomycota</taxon>
        <taxon>Pezizomycotina</taxon>
        <taxon>Sordariomycetes</taxon>
        <taxon>Xylariomycetidae</taxon>
        <taxon>Amphisphaeriales</taxon>
        <taxon>Apiosporaceae</taxon>
        <taxon>Apiospora</taxon>
    </lineage>
</organism>
<dbReference type="PANTHER" id="PTHR24148">
    <property type="entry name" value="ANKYRIN REPEAT DOMAIN-CONTAINING PROTEIN 39 HOMOLOG-RELATED"/>
    <property type="match status" value="1"/>
</dbReference>
<gene>
    <name evidence="2" type="ORF">PG994_012746</name>
</gene>
<dbReference type="Pfam" id="PF06985">
    <property type="entry name" value="HET"/>
    <property type="match status" value="1"/>
</dbReference>
<dbReference type="GeneID" id="92097218"/>
<evidence type="ECO:0000313" key="2">
    <source>
        <dbReference type="EMBL" id="KAK8043908.1"/>
    </source>
</evidence>